<organism evidence="2 3">
    <name type="scientific">Aquatica leii</name>
    <dbReference type="NCBI Taxonomy" id="1421715"/>
    <lineage>
        <taxon>Eukaryota</taxon>
        <taxon>Metazoa</taxon>
        <taxon>Ecdysozoa</taxon>
        <taxon>Arthropoda</taxon>
        <taxon>Hexapoda</taxon>
        <taxon>Insecta</taxon>
        <taxon>Pterygota</taxon>
        <taxon>Neoptera</taxon>
        <taxon>Endopterygota</taxon>
        <taxon>Coleoptera</taxon>
        <taxon>Polyphaga</taxon>
        <taxon>Elateriformia</taxon>
        <taxon>Elateroidea</taxon>
        <taxon>Lampyridae</taxon>
        <taxon>Luciolinae</taxon>
        <taxon>Aquatica</taxon>
    </lineage>
</organism>
<name>A0AAN7SNE6_9COLE</name>
<proteinExistence type="predicted"/>
<keyword evidence="3" id="KW-1185">Reference proteome</keyword>
<feature type="region of interest" description="Disordered" evidence="1">
    <location>
        <begin position="1"/>
        <end position="23"/>
    </location>
</feature>
<protein>
    <recommendedName>
        <fullName evidence="4">Retrotransposon gag domain-containing protein</fullName>
    </recommendedName>
</protein>
<evidence type="ECO:0000313" key="3">
    <source>
        <dbReference type="Proteomes" id="UP001353858"/>
    </source>
</evidence>
<accession>A0AAN7SNE6</accession>
<gene>
    <name evidence="2" type="ORF">RN001_015149</name>
</gene>
<comment type="caution">
    <text evidence="2">The sequence shown here is derived from an EMBL/GenBank/DDBJ whole genome shotgun (WGS) entry which is preliminary data.</text>
</comment>
<evidence type="ECO:0000256" key="1">
    <source>
        <dbReference type="SAM" id="MobiDB-lite"/>
    </source>
</evidence>
<evidence type="ECO:0000313" key="2">
    <source>
        <dbReference type="EMBL" id="KAK4873120.1"/>
    </source>
</evidence>
<dbReference type="AlphaFoldDB" id="A0AAN7SNE6"/>
<sequence length="185" mass="21513">MDDETRGGNGKKERHASYYDDDNTGRTTYPANIGRPATSSFSKCTVRHQGGDYVLEFTNAVQIYKDCKHISEQIALMGLPMFLEKAVTWWKSIKNTITTWDEVMDTLRKAFGSTKAPYQVLNEIFATEQNDFTLTERFICEKLALLVELQEDRRMPEPLQLDTRYCLLHRCIKKKLAKTQFNWKL</sequence>
<evidence type="ECO:0008006" key="4">
    <source>
        <dbReference type="Google" id="ProtNLM"/>
    </source>
</evidence>
<reference evidence="3" key="1">
    <citation type="submission" date="2023-01" db="EMBL/GenBank/DDBJ databases">
        <title>Key to firefly adult light organ development and bioluminescence: homeobox transcription factors regulate luciferase expression and transportation to peroxisome.</title>
        <authorList>
            <person name="Fu X."/>
        </authorList>
    </citation>
    <scope>NUCLEOTIDE SEQUENCE [LARGE SCALE GENOMIC DNA]</scope>
</reference>
<dbReference type="EMBL" id="JARPUR010000007">
    <property type="protein sequence ID" value="KAK4873120.1"/>
    <property type="molecule type" value="Genomic_DNA"/>
</dbReference>
<dbReference type="Proteomes" id="UP001353858">
    <property type="component" value="Unassembled WGS sequence"/>
</dbReference>